<comment type="caution">
    <text evidence="1">The sequence shown here is derived from an EMBL/GenBank/DDBJ whole genome shotgun (WGS) entry which is preliminary data.</text>
</comment>
<dbReference type="EMBL" id="CM045759">
    <property type="protein sequence ID" value="KAI8018420.1"/>
    <property type="molecule type" value="Genomic_DNA"/>
</dbReference>
<reference evidence="1 2" key="1">
    <citation type="journal article" date="2022" name="Plant J.">
        <title>Chromosome-level genome of Camellia lanceoleosa provides a valuable resource for understanding genome evolution and self-incompatibility.</title>
        <authorList>
            <person name="Gong W."/>
            <person name="Xiao S."/>
            <person name="Wang L."/>
            <person name="Liao Z."/>
            <person name="Chang Y."/>
            <person name="Mo W."/>
            <person name="Hu G."/>
            <person name="Li W."/>
            <person name="Zhao G."/>
            <person name="Zhu H."/>
            <person name="Hu X."/>
            <person name="Ji K."/>
            <person name="Xiang X."/>
            <person name="Song Q."/>
            <person name="Yuan D."/>
            <person name="Jin S."/>
            <person name="Zhang L."/>
        </authorList>
    </citation>
    <scope>NUCLEOTIDE SEQUENCE [LARGE SCALE GENOMIC DNA]</scope>
    <source>
        <strain evidence="1">SQ_2022a</strain>
    </source>
</reference>
<name>A0ACC0I137_9ERIC</name>
<gene>
    <name evidence="1" type="ORF">LOK49_LG04G02798</name>
</gene>
<protein>
    <submittedName>
        <fullName evidence="1">Dof zinc finger protein DOF1.7</fullName>
    </submittedName>
</protein>
<organism evidence="1 2">
    <name type="scientific">Camellia lanceoleosa</name>
    <dbReference type="NCBI Taxonomy" id="1840588"/>
    <lineage>
        <taxon>Eukaryota</taxon>
        <taxon>Viridiplantae</taxon>
        <taxon>Streptophyta</taxon>
        <taxon>Embryophyta</taxon>
        <taxon>Tracheophyta</taxon>
        <taxon>Spermatophyta</taxon>
        <taxon>Magnoliopsida</taxon>
        <taxon>eudicotyledons</taxon>
        <taxon>Gunneridae</taxon>
        <taxon>Pentapetalae</taxon>
        <taxon>asterids</taxon>
        <taxon>Ericales</taxon>
        <taxon>Theaceae</taxon>
        <taxon>Camellia</taxon>
    </lineage>
</organism>
<sequence>MQDPSMYQQMNPQFPEHEQLKCPRCESTNTKFCYYNNYNTSQPRHFCRNCKRYWTKGGSLRNVPVGGGTRSKNTKRTSSSNPKRSSSFSSSSSSSSTTARPDATPEPSDLERGRPMIEVNGQFGNLMVGLNPQHGSMVQLGEFGANLNSKSELQSTSNNFDNLLGFQSGDGWPDPAIYTPGSTLQ</sequence>
<evidence type="ECO:0000313" key="2">
    <source>
        <dbReference type="Proteomes" id="UP001060215"/>
    </source>
</evidence>
<accession>A0ACC0I137</accession>
<proteinExistence type="predicted"/>
<evidence type="ECO:0000313" key="1">
    <source>
        <dbReference type="EMBL" id="KAI8018420.1"/>
    </source>
</evidence>
<dbReference type="Proteomes" id="UP001060215">
    <property type="component" value="Chromosome 2"/>
</dbReference>
<keyword evidence="2" id="KW-1185">Reference proteome</keyword>